<keyword evidence="1" id="KW-0812">Transmembrane</keyword>
<evidence type="ECO:0000256" key="1">
    <source>
        <dbReference type="SAM" id="Phobius"/>
    </source>
</evidence>
<dbReference type="Proteomes" id="UP001596074">
    <property type="component" value="Unassembled WGS sequence"/>
</dbReference>
<feature type="transmembrane region" description="Helical" evidence="1">
    <location>
        <begin position="284"/>
        <end position="303"/>
    </location>
</feature>
<proteinExistence type="predicted"/>
<keyword evidence="3" id="KW-1185">Reference proteome</keyword>
<reference evidence="3" key="1">
    <citation type="journal article" date="2019" name="Int. J. Syst. Evol. Microbiol.">
        <title>The Global Catalogue of Microorganisms (GCM) 10K type strain sequencing project: providing services to taxonomists for standard genome sequencing and annotation.</title>
        <authorList>
            <consortium name="The Broad Institute Genomics Platform"/>
            <consortium name="The Broad Institute Genome Sequencing Center for Infectious Disease"/>
            <person name="Wu L."/>
            <person name="Ma J."/>
        </authorList>
    </citation>
    <scope>NUCLEOTIDE SEQUENCE [LARGE SCALE GENOMIC DNA]</scope>
    <source>
        <strain evidence="3">KCTC 42087</strain>
    </source>
</reference>
<feature type="transmembrane region" description="Helical" evidence="1">
    <location>
        <begin position="47"/>
        <end position="65"/>
    </location>
</feature>
<sequence>MRAQAVVRSPAARRLLIALFITATGVALGRAVGSGQVDDLVNGQPYFHAVAALLAIGLYSGTHGIETARMRTDLRTIVLAVTVGVLAKAALITLVMTVLFPGPEALVLGVAVAQIDPLAVAALQHSSRLSARGRSLLLAWASFDDPVTTLLTIYAATLAVTAHDLDRTGELAVLQGSGLGGVALGMAANAAFAAVVCGMWWALRRWRPDGTAVFAAGCVLLAAAGAVAVTQFWMLGVALIGLFVRPVLPRAPEAFARTLALLTQIALVLAVLGVGFLLSVRVLIAAGIVLGVTAFLAQVVVSIPLTRGQTADDRALLAIAQQNGITAIVLALLLSSILPDVMAVVAPAIVVVNMLHALFNSAYDRAGSWAAIREAAGRRFP</sequence>
<feature type="transmembrane region" description="Helical" evidence="1">
    <location>
        <begin position="77"/>
        <end position="99"/>
    </location>
</feature>
<dbReference type="EMBL" id="JBHSON010000145">
    <property type="protein sequence ID" value="MFC5754268.1"/>
    <property type="molecule type" value="Genomic_DNA"/>
</dbReference>
<feature type="transmembrane region" description="Helical" evidence="1">
    <location>
        <begin position="182"/>
        <end position="203"/>
    </location>
</feature>
<keyword evidence="1" id="KW-0472">Membrane</keyword>
<evidence type="ECO:0008006" key="4">
    <source>
        <dbReference type="Google" id="ProtNLM"/>
    </source>
</evidence>
<organism evidence="2 3">
    <name type="scientific">Actinomadura rugatobispora</name>
    <dbReference type="NCBI Taxonomy" id="1994"/>
    <lineage>
        <taxon>Bacteria</taxon>
        <taxon>Bacillati</taxon>
        <taxon>Actinomycetota</taxon>
        <taxon>Actinomycetes</taxon>
        <taxon>Streptosporangiales</taxon>
        <taxon>Thermomonosporaceae</taxon>
        <taxon>Actinomadura</taxon>
    </lineage>
</organism>
<feature type="transmembrane region" description="Helical" evidence="1">
    <location>
        <begin position="105"/>
        <end position="123"/>
    </location>
</feature>
<protein>
    <recommendedName>
        <fullName evidence="4">Cation/H+ exchanger domain-containing protein</fullName>
    </recommendedName>
</protein>
<feature type="transmembrane region" description="Helical" evidence="1">
    <location>
        <begin position="135"/>
        <end position="162"/>
    </location>
</feature>
<accession>A0ABW1AI54</accession>
<feature type="transmembrane region" description="Helical" evidence="1">
    <location>
        <begin position="341"/>
        <end position="359"/>
    </location>
</feature>
<name>A0ABW1AI54_9ACTN</name>
<keyword evidence="1" id="KW-1133">Transmembrane helix</keyword>
<comment type="caution">
    <text evidence="2">The sequence shown here is derived from an EMBL/GenBank/DDBJ whole genome shotgun (WGS) entry which is preliminary data.</text>
</comment>
<feature type="non-terminal residue" evidence="2">
    <location>
        <position position="381"/>
    </location>
</feature>
<evidence type="ECO:0000313" key="3">
    <source>
        <dbReference type="Proteomes" id="UP001596074"/>
    </source>
</evidence>
<evidence type="ECO:0000313" key="2">
    <source>
        <dbReference type="EMBL" id="MFC5754268.1"/>
    </source>
</evidence>
<dbReference type="RefSeq" id="WP_378292188.1">
    <property type="nucleotide sequence ID" value="NZ_JBHSON010000145.1"/>
</dbReference>
<feature type="transmembrane region" description="Helical" evidence="1">
    <location>
        <begin position="210"/>
        <end position="226"/>
    </location>
</feature>
<gene>
    <name evidence="2" type="ORF">ACFPZN_52365</name>
</gene>
<feature type="transmembrane region" description="Helical" evidence="1">
    <location>
        <begin position="260"/>
        <end position="278"/>
    </location>
</feature>